<gene>
    <name evidence="2" type="ORF">LCGC14_2628480</name>
</gene>
<proteinExistence type="predicted"/>
<protein>
    <submittedName>
        <fullName evidence="2">Uncharacterized protein</fullName>
    </submittedName>
</protein>
<organism evidence="2">
    <name type="scientific">marine sediment metagenome</name>
    <dbReference type="NCBI Taxonomy" id="412755"/>
    <lineage>
        <taxon>unclassified sequences</taxon>
        <taxon>metagenomes</taxon>
        <taxon>ecological metagenomes</taxon>
    </lineage>
</organism>
<feature type="non-terminal residue" evidence="2">
    <location>
        <position position="1"/>
    </location>
</feature>
<name>A0A0F9ANM8_9ZZZZ</name>
<comment type="caution">
    <text evidence="2">The sequence shown here is derived from an EMBL/GenBank/DDBJ whole genome shotgun (WGS) entry which is preliminary data.</text>
</comment>
<dbReference type="AlphaFoldDB" id="A0A0F9ANM8"/>
<reference evidence="2" key="1">
    <citation type="journal article" date="2015" name="Nature">
        <title>Complex archaea that bridge the gap between prokaryotes and eukaryotes.</title>
        <authorList>
            <person name="Spang A."/>
            <person name="Saw J.H."/>
            <person name="Jorgensen S.L."/>
            <person name="Zaremba-Niedzwiedzka K."/>
            <person name="Martijn J."/>
            <person name="Lind A.E."/>
            <person name="van Eijk R."/>
            <person name="Schleper C."/>
            <person name="Guy L."/>
            <person name="Ettema T.J."/>
        </authorList>
    </citation>
    <scope>NUCLEOTIDE SEQUENCE</scope>
</reference>
<evidence type="ECO:0000256" key="1">
    <source>
        <dbReference type="SAM" id="MobiDB-lite"/>
    </source>
</evidence>
<dbReference type="EMBL" id="LAZR01045022">
    <property type="protein sequence ID" value="KKL00837.1"/>
    <property type="molecule type" value="Genomic_DNA"/>
</dbReference>
<accession>A0A0F9ANM8</accession>
<evidence type="ECO:0000313" key="2">
    <source>
        <dbReference type="EMBL" id="KKL00837.1"/>
    </source>
</evidence>
<feature type="region of interest" description="Disordered" evidence="1">
    <location>
        <begin position="1"/>
        <end position="33"/>
    </location>
</feature>
<sequence>VLQQWVQDSLRSDPVFTPPANSYEHPEPSNTDSQVMRSCQACSKAVNISEIRVVYYCPPCDIALKQAILDENTHNTSI</sequence>